<feature type="transmembrane region" description="Helical" evidence="9">
    <location>
        <begin position="56"/>
        <end position="79"/>
    </location>
</feature>
<keyword evidence="4 9" id="KW-0997">Cell inner membrane</keyword>
<dbReference type="RefSeq" id="WP_313330192.1">
    <property type="nucleotide sequence ID" value="NZ_CP191350.1"/>
</dbReference>
<dbReference type="PANTHER" id="PTHR35011:SF2">
    <property type="entry name" value="2,3-DIKETO-L-GULONATE TRAP TRANSPORTER SMALL PERMEASE PROTEIN YIAM"/>
    <property type="match status" value="1"/>
</dbReference>
<gene>
    <name evidence="11" type="ORF">AB7A72_00130</name>
</gene>
<protein>
    <recommendedName>
        <fullName evidence="9">TRAP transporter small permease protein</fullName>
    </recommendedName>
</protein>
<evidence type="ECO:0000313" key="11">
    <source>
        <dbReference type="EMBL" id="MEY2249399.1"/>
    </source>
</evidence>
<keyword evidence="12" id="KW-1185">Reference proteome</keyword>
<keyword evidence="7 9" id="KW-0472">Membrane</keyword>
<dbReference type="InterPro" id="IPR055348">
    <property type="entry name" value="DctQ"/>
</dbReference>
<comment type="caution">
    <text evidence="11">The sequence shown here is derived from an EMBL/GenBank/DDBJ whole genome shotgun (WGS) entry which is preliminary data.</text>
</comment>
<evidence type="ECO:0000259" key="10">
    <source>
        <dbReference type="Pfam" id="PF04290"/>
    </source>
</evidence>
<comment type="function">
    <text evidence="9">Part of the tripartite ATP-independent periplasmic (TRAP) transport system.</text>
</comment>
<dbReference type="PANTHER" id="PTHR35011">
    <property type="entry name" value="2,3-DIKETO-L-GULONATE TRAP TRANSPORTER SMALL PERMEASE PROTEIN YIAM"/>
    <property type="match status" value="1"/>
</dbReference>
<dbReference type="InterPro" id="IPR007387">
    <property type="entry name" value="TRAP_DctQ"/>
</dbReference>
<feature type="transmembrane region" description="Helical" evidence="9">
    <location>
        <begin position="91"/>
        <end position="111"/>
    </location>
</feature>
<dbReference type="Proteomes" id="UP001562178">
    <property type="component" value="Unassembled WGS sequence"/>
</dbReference>
<keyword evidence="2 9" id="KW-0813">Transport</keyword>
<evidence type="ECO:0000313" key="12">
    <source>
        <dbReference type="Proteomes" id="UP001562178"/>
    </source>
</evidence>
<evidence type="ECO:0000256" key="2">
    <source>
        <dbReference type="ARBA" id="ARBA00022448"/>
    </source>
</evidence>
<evidence type="ECO:0000256" key="7">
    <source>
        <dbReference type="ARBA" id="ARBA00023136"/>
    </source>
</evidence>
<keyword evidence="5 9" id="KW-0812">Transmembrane</keyword>
<keyword evidence="3" id="KW-1003">Cell membrane</keyword>
<evidence type="ECO:0000256" key="9">
    <source>
        <dbReference type="RuleBase" id="RU369079"/>
    </source>
</evidence>
<evidence type="ECO:0000256" key="3">
    <source>
        <dbReference type="ARBA" id="ARBA00022475"/>
    </source>
</evidence>
<dbReference type="EMBL" id="JBGBDC010000001">
    <property type="protein sequence ID" value="MEY2249399.1"/>
    <property type="molecule type" value="Genomic_DNA"/>
</dbReference>
<comment type="similarity">
    <text evidence="8 9">Belongs to the TRAP transporter small permease family.</text>
</comment>
<evidence type="ECO:0000256" key="8">
    <source>
        <dbReference type="ARBA" id="ARBA00038436"/>
    </source>
</evidence>
<dbReference type="Pfam" id="PF04290">
    <property type="entry name" value="DctQ"/>
    <property type="match status" value="1"/>
</dbReference>
<reference evidence="11 12" key="1">
    <citation type="journal article" date="2016" name="Int. J. Syst. Evol. Microbiol.">
        <title>Description of Comamonas sediminis sp. nov., isolated from lagoon sediments.</title>
        <authorList>
            <person name="Subhash Y."/>
            <person name="Bang J.J."/>
            <person name="You T.H."/>
            <person name="Lee S.S."/>
        </authorList>
    </citation>
    <scope>NUCLEOTIDE SEQUENCE [LARGE SCALE GENOMIC DNA]</scope>
    <source>
        <strain evidence="11 12">JCM 31169</strain>
    </source>
</reference>
<proteinExistence type="inferred from homology"/>
<feature type="transmembrane region" description="Helical" evidence="9">
    <location>
        <begin position="131"/>
        <end position="153"/>
    </location>
</feature>
<feature type="domain" description="Tripartite ATP-independent periplasmic transporters DctQ component" evidence="10">
    <location>
        <begin position="31"/>
        <end position="154"/>
    </location>
</feature>
<keyword evidence="6 9" id="KW-1133">Transmembrane helix</keyword>
<comment type="subcellular location">
    <subcellularLocation>
        <location evidence="1 9">Cell inner membrane</location>
        <topology evidence="1 9">Multi-pass membrane protein</topology>
    </subcellularLocation>
</comment>
<evidence type="ECO:0000256" key="4">
    <source>
        <dbReference type="ARBA" id="ARBA00022519"/>
    </source>
</evidence>
<comment type="subunit">
    <text evidence="9">The complex comprises the extracytoplasmic solute receptor protein and the two transmembrane proteins.</text>
</comment>
<evidence type="ECO:0000256" key="5">
    <source>
        <dbReference type="ARBA" id="ARBA00022692"/>
    </source>
</evidence>
<feature type="transmembrane region" description="Helical" evidence="9">
    <location>
        <begin position="12"/>
        <end position="36"/>
    </location>
</feature>
<evidence type="ECO:0000256" key="1">
    <source>
        <dbReference type="ARBA" id="ARBA00004429"/>
    </source>
</evidence>
<name>A0ABV4AVN8_9BURK</name>
<sequence length="164" mass="18280">MKNAFLAFERWTSGIAMAGACLMLAIASTLGMFQIITRFVLEEPAEWTEVLIRFSLIWMVFLAIPMAFRQGAMVSVDVLKRWAPPAMRRLLSGFVCIATLVLLAVLIWWGWDYARRGGVQTMAGLESLSMFWAYLAVPVGALFAVFGVIGNLLEPQNTELENAQ</sequence>
<dbReference type="PROSITE" id="PS51257">
    <property type="entry name" value="PROKAR_LIPOPROTEIN"/>
    <property type="match status" value="1"/>
</dbReference>
<accession>A0ABV4AVN8</accession>
<evidence type="ECO:0000256" key="6">
    <source>
        <dbReference type="ARBA" id="ARBA00022989"/>
    </source>
</evidence>
<organism evidence="11 12">
    <name type="scientific">Comamonas sediminis</name>
    <dbReference type="NCBI Taxonomy" id="1783360"/>
    <lineage>
        <taxon>Bacteria</taxon>
        <taxon>Pseudomonadati</taxon>
        <taxon>Pseudomonadota</taxon>
        <taxon>Betaproteobacteria</taxon>
        <taxon>Burkholderiales</taxon>
        <taxon>Comamonadaceae</taxon>
        <taxon>Comamonas</taxon>
    </lineage>
</organism>